<evidence type="ECO:0000313" key="5">
    <source>
        <dbReference type="Proteomes" id="UP000197424"/>
    </source>
</evidence>
<dbReference type="InterPro" id="IPR010215">
    <property type="entry name" value="Transcription_antiterm_RfaH"/>
</dbReference>
<protein>
    <submittedName>
        <fullName evidence="4">Transcriptional regulator</fullName>
    </submittedName>
</protein>
<dbReference type="NCBIfam" id="TIGR01955">
    <property type="entry name" value="RfaH"/>
    <property type="match status" value="1"/>
</dbReference>
<dbReference type="AlphaFoldDB" id="A0A248LMJ4"/>
<keyword evidence="1" id="KW-0804">Transcription</keyword>
<feature type="region of interest" description="Disordered" evidence="2">
    <location>
        <begin position="83"/>
        <end position="141"/>
    </location>
</feature>
<dbReference type="RefSeq" id="WP_232054652.1">
    <property type="nucleotide sequence ID" value="NZ_CP022115.1"/>
</dbReference>
<name>A0A248LMJ4_9NEIS</name>
<evidence type="ECO:0000313" key="4">
    <source>
        <dbReference type="EMBL" id="ASJ25674.1"/>
    </source>
</evidence>
<dbReference type="InterPro" id="IPR006645">
    <property type="entry name" value="NGN-like_dom"/>
</dbReference>
<dbReference type="SUPFAM" id="SSF82679">
    <property type="entry name" value="N-utilization substance G protein NusG, N-terminal domain"/>
    <property type="match status" value="1"/>
</dbReference>
<dbReference type="SMART" id="SM00738">
    <property type="entry name" value="NGN"/>
    <property type="match status" value="1"/>
</dbReference>
<dbReference type="InterPro" id="IPR008991">
    <property type="entry name" value="Translation_prot_SH3-like_sf"/>
</dbReference>
<dbReference type="SUPFAM" id="SSF50104">
    <property type="entry name" value="Translation proteins SH3-like domain"/>
    <property type="match status" value="1"/>
</dbReference>
<feature type="compositionally biased region" description="Pro residues" evidence="2">
    <location>
        <begin position="83"/>
        <end position="101"/>
    </location>
</feature>
<dbReference type="EMBL" id="CP022115">
    <property type="protein sequence ID" value="ASJ25674.1"/>
    <property type="molecule type" value="Genomic_DNA"/>
</dbReference>
<dbReference type="Gene3D" id="3.30.70.940">
    <property type="entry name" value="NusG, N-terminal domain"/>
    <property type="match status" value="1"/>
</dbReference>
<dbReference type="InterPro" id="IPR036735">
    <property type="entry name" value="NGN_dom_sf"/>
</dbReference>
<accession>A0A248LMJ4</accession>
<dbReference type="Proteomes" id="UP000197424">
    <property type="component" value="Chromosome"/>
</dbReference>
<dbReference type="NCBIfam" id="NF006534">
    <property type="entry name" value="PRK09014.1"/>
    <property type="match status" value="1"/>
</dbReference>
<reference evidence="5" key="1">
    <citation type="submission" date="2017-06" db="EMBL/GenBank/DDBJ databases">
        <title>Whole genome sequence of Laribacter hongkongensis LHGZ1.</title>
        <authorList>
            <person name="Chen D."/>
            <person name="Wu H."/>
            <person name="Chen J."/>
        </authorList>
    </citation>
    <scope>NUCLEOTIDE SEQUENCE [LARGE SCALE GENOMIC DNA]</scope>
    <source>
        <strain evidence="5">LHGZ1</strain>
    </source>
</reference>
<dbReference type="CDD" id="cd06091">
    <property type="entry name" value="KOW_NusG"/>
    <property type="match status" value="1"/>
</dbReference>
<evidence type="ECO:0000256" key="2">
    <source>
        <dbReference type="SAM" id="MobiDB-lite"/>
    </source>
</evidence>
<dbReference type="CDD" id="cd09892">
    <property type="entry name" value="NGN_SP_RfaH"/>
    <property type="match status" value="1"/>
</dbReference>
<gene>
    <name evidence="4" type="ORF">LHGZ1_2843</name>
</gene>
<feature type="domain" description="NusG-like N-terminal" evidence="3">
    <location>
        <begin position="145"/>
        <end position="250"/>
    </location>
</feature>
<dbReference type="GO" id="GO:0006354">
    <property type="term" value="P:DNA-templated transcription elongation"/>
    <property type="evidence" value="ECO:0007669"/>
    <property type="project" value="InterPro"/>
</dbReference>
<dbReference type="GO" id="GO:0006355">
    <property type="term" value="P:regulation of DNA-templated transcription"/>
    <property type="evidence" value="ECO:0007669"/>
    <property type="project" value="InterPro"/>
</dbReference>
<proteinExistence type="predicted"/>
<dbReference type="Pfam" id="PF02357">
    <property type="entry name" value="NusG"/>
    <property type="match status" value="1"/>
</dbReference>
<evidence type="ECO:0000256" key="1">
    <source>
        <dbReference type="ARBA" id="ARBA00023163"/>
    </source>
</evidence>
<organism evidence="4 5">
    <name type="scientific">Laribacter hongkongensis</name>
    <dbReference type="NCBI Taxonomy" id="168471"/>
    <lineage>
        <taxon>Bacteria</taxon>
        <taxon>Pseudomonadati</taxon>
        <taxon>Pseudomonadota</taxon>
        <taxon>Betaproteobacteria</taxon>
        <taxon>Neisseriales</taxon>
        <taxon>Aquaspirillaceae</taxon>
        <taxon>Laribacter</taxon>
    </lineage>
</organism>
<sequence>MAPRLLTSPQAAERLGLPVQALYKLRDADEGLAITQTGLQVGYQLEDIAAYERREMLALVEQVLATARPLPLIRAMAQLLRSPPPEEGLPAPAPNPRPSPKPLTTVTTVTTVTPATPATAPLKTPAVSTPTPQKPAPPTPVTPATSAWFLVRSKPRQESVALTHLARQGYESYLPLFATEKLVRRKSTVVQEPMFARYLFVRLDTSGHERGRGQSWSPIRSTVGVSELVCFGSRPARVDDALIATLRERESAQQAAPITLFAHGDSVRITEGAFAGLEAIYQMKDAEGRAMVLLDLLSKPVAMTLDAASLRKVG</sequence>
<feature type="compositionally biased region" description="Low complexity" evidence="2">
    <location>
        <begin position="102"/>
        <end position="131"/>
    </location>
</feature>
<evidence type="ECO:0000259" key="3">
    <source>
        <dbReference type="SMART" id="SM00738"/>
    </source>
</evidence>
<feature type="compositionally biased region" description="Pro residues" evidence="2">
    <location>
        <begin position="132"/>
        <end position="141"/>
    </location>
</feature>